<dbReference type="PROSITE" id="PS50173">
    <property type="entry name" value="UMUC"/>
    <property type="match status" value="1"/>
</dbReference>
<dbReference type="InterPro" id="IPR036775">
    <property type="entry name" value="DNA_pol_Y-fam_lit_finger_sf"/>
</dbReference>
<dbReference type="HAMAP" id="MF_01113">
    <property type="entry name" value="DNApol_IV"/>
    <property type="match status" value="1"/>
</dbReference>
<dbReference type="Pfam" id="PF21999">
    <property type="entry name" value="IMS_HHH_1"/>
    <property type="match status" value="1"/>
</dbReference>
<name>A0A0S2HX44_9BACT</name>
<dbReference type="Pfam" id="PF11799">
    <property type="entry name" value="IMS_C"/>
    <property type="match status" value="1"/>
</dbReference>
<keyword evidence="5 16" id="KW-0963">Cytoplasm</keyword>
<evidence type="ECO:0000256" key="4">
    <source>
        <dbReference type="ARBA" id="ARBA00022457"/>
    </source>
</evidence>
<dbReference type="GO" id="GO:0003887">
    <property type="term" value="F:DNA-directed DNA polymerase activity"/>
    <property type="evidence" value="ECO:0007669"/>
    <property type="project" value="UniProtKB-UniRule"/>
</dbReference>
<keyword evidence="19" id="KW-1185">Reference proteome</keyword>
<feature type="binding site" evidence="16">
    <location>
        <position position="8"/>
    </location>
    <ligand>
        <name>Mg(2+)</name>
        <dbReference type="ChEBI" id="CHEBI:18420"/>
    </ligand>
</feature>
<feature type="domain" description="UmuC" evidence="17">
    <location>
        <begin position="4"/>
        <end position="184"/>
    </location>
</feature>
<keyword evidence="4 16" id="KW-0515">Mutator protein</keyword>
<dbReference type="Proteomes" id="UP000064893">
    <property type="component" value="Chromosome"/>
</dbReference>
<evidence type="ECO:0000256" key="7">
    <source>
        <dbReference type="ARBA" id="ARBA00022695"/>
    </source>
</evidence>
<dbReference type="EC" id="2.7.7.7" evidence="16"/>
<dbReference type="InterPro" id="IPR017961">
    <property type="entry name" value="DNA_pol_Y-fam_little_finger"/>
</dbReference>
<feature type="site" description="Substrate discrimination" evidence="16">
    <location>
        <position position="13"/>
    </location>
</feature>
<dbReference type="FunFam" id="3.30.1490.100:FF:000004">
    <property type="entry name" value="DNA polymerase IV"/>
    <property type="match status" value="1"/>
</dbReference>
<dbReference type="Gene3D" id="3.30.70.270">
    <property type="match status" value="1"/>
</dbReference>
<dbReference type="InterPro" id="IPR053848">
    <property type="entry name" value="IMS_HHH_1"/>
</dbReference>
<dbReference type="NCBIfam" id="NF002677">
    <property type="entry name" value="PRK02406.1"/>
    <property type="match status" value="1"/>
</dbReference>
<feature type="active site" evidence="16">
    <location>
        <position position="103"/>
    </location>
</feature>
<keyword evidence="10 16" id="KW-0227">DNA damage</keyword>
<protein>
    <recommendedName>
        <fullName evidence="16">DNA polymerase IV</fullName>
        <shortName evidence="16">Pol IV</shortName>
        <ecNumber evidence="16">2.7.7.7</ecNumber>
    </recommendedName>
</protein>
<comment type="function">
    <text evidence="16">Poorly processive, error-prone DNA polymerase involved in untargeted mutagenesis. Copies undamaged DNA at stalled replication forks, which arise in vivo from mismatched or misaligned primer ends. These misaligned primers can be extended by PolIV. Exhibits no 3'-5' exonuclease (proofreading) activity. May be involved in translesional synthesis, in conjunction with the beta clamp from PolIII.</text>
</comment>
<dbReference type="GO" id="GO:0042276">
    <property type="term" value="P:error-prone translesion synthesis"/>
    <property type="evidence" value="ECO:0007669"/>
    <property type="project" value="TreeGrafter"/>
</dbReference>
<gene>
    <name evidence="18" type="primary">dinB_1</name>
    <name evidence="16" type="synonym">dinB</name>
    <name evidence="18" type="ORF">L21SP5_00990</name>
</gene>
<dbReference type="InterPro" id="IPR043502">
    <property type="entry name" value="DNA/RNA_pol_sf"/>
</dbReference>
<dbReference type="Gene3D" id="1.10.150.20">
    <property type="entry name" value="5' to 3' exonuclease, C-terminal subdomain"/>
    <property type="match status" value="1"/>
</dbReference>
<accession>A0A0S2HX44</accession>
<reference evidence="18 19" key="1">
    <citation type="submission" date="2015-11" db="EMBL/GenBank/DDBJ databases">
        <title>Description and complete genome sequence of a novel strain predominating in hypersaline microbial mats and representing a new family of the Bacteriodetes phylum.</title>
        <authorList>
            <person name="Spring S."/>
            <person name="Bunk B."/>
            <person name="Sproer C."/>
            <person name="Klenk H.-P."/>
        </authorList>
    </citation>
    <scope>NUCLEOTIDE SEQUENCE [LARGE SCALE GENOMIC DNA]</scope>
    <source>
        <strain evidence="18 19">L21-Spi-D4</strain>
    </source>
</reference>
<comment type="catalytic activity">
    <reaction evidence="15 16">
        <text>DNA(n) + a 2'-deoxyribonucleoside 5'-triphosphate = DNA(n+1) + diphosphate</text>
        <dbReference type="Rhea" id="RHEA:22508"/>
        <dbReference type="Rhea" id="RHEA-COMP:17339"/>
        <dbReference type="Rhea" id="RHEA-COMP:17340"/>
        <dbReference type="ChEBI" id="CHEBI:33019"/>
        <dbReference type="ChEBI" id="CHEBI:61560"/>
        <dbReference type="ChEBI" id="CHEBI:173112"/>
        <dbReference type="EC" id="2.7.7.7"/>
    </reaction>
</comment>
<keyword evidence="7 16" id="KW-0548">Nucleotidyltransferase</keyword>
<dbReference type="PATRIC" id="fig|1307839.3.peg.1052"/>
<evidence type="ECO:0000256" key="14">
    <source>
        <dbReference type="ARBA" id="ARBA00023204"/>
    </source>
</evidence>
<dbReference type="InterPro" id="IPR050116">
    <property type="entry name" value="DNA_polymerase-Y"/>
</dbReference>
<dbReference type="GO" id="GO:0006261">
    <property type="term" value="P:DNA-templated DNA replication"/>
    <property type="evidence" value="ECO:0007669"/>
    <property type="project" value="UniProtKB-UniRule"/>
</dbReference>
<proteinExistence type="inferred from homology"/>
<evidence type="ECO:0000313" key="19">
    <source>
        <dbReference type="Proteomes" id="UP000064893"/>
    </source>
</evidence>
<dbReference type="GO" id="GO:0005829">
    <property type="term" value="C:cytosol"/>
    <property type="evidence" value="ECO:0007669"/>
    <property type="project" value="TreeGrafter"/>
</dbReference>
<comment type="similarity">
    <text evidence="2 16">Belongs to the DNA polymerase type-Y family.</text>
</comment>
<dbReference type="EMBL" id="CP013118">
    <property type="protein sequence ID" value="ALO14657.1"/>
    <property type="molecule type" value="Genomic_DNA"/>
</dbReference>
<feature type="binding site" evidence="16">
    <location>
        <position position="102"/>
    </location>
    <ligand>
        <name>Mg(2+)</name>
        <dbReference type="ChEBI" id="CHEBI:18420"/>
    </ligand>
</feature>
<evidence type="ECO:0000256" key="2">
    <source>
        <dbReference type="ARBA" id="ARBA00010945"/>
    </source>
</evidence>
<keyword evidence="8 16" id="KW-0235">DNA replication</keyword>
<evidence type="ECO:0000256" key="9">
    <source>
        <dbReference type="ARBA" id="ARBA00022723"/>
    </source>
</evidence>
<dbReference type="InterPro" id="IPR043128">
    <property type="entry name" value="Rev_trsase/Diguanyl_cyclase"/>
</dbReference>
<dbReference type="GO" id="GO:0006281">
    <property type="term" value="P:DNA repair"/>
    <property type="evidence" value="ECO:0007669"/>
    <property type="project" value="UniProtKB-UniRule"/>
</dbReference>
<evidence type="ECO:0000256" key="6">
    <source>
        <dbReference type="ARBA" id="ARBA00022679"/>
    </source>
</evidence>
<dbReference type="GO" id="GO:0009432">
    <property type="term" value="P:SOS response"/>
    <property type="evidence" value="ECO:0007669"/>
    <property type="project" value="TreeGrafter"/>
</dbReference>
<evidence type="ECO:0000256" key="11">
    <source>
        <dbReference type="ARBA" id="ARBA00022842"/>
    </source>
</evidence>
<dbReference type="OrthoDB" id="9808813at2"/>
<comment type="cofactor">
    <cofactor evidence="16">
        <name>Mg(2+)</name>
        <dbReference type="ChEBI" id="CHEBI:18420"/>
    </cofactor>
    <text evidence="16">Binds 2 magnesium ions per subunit.</text>
</comment>
<dbReference type="PANTHER" id="PTHR11076:SF33">
    <property type="entry name" value="DNA POLYMERASE KAPPA"/>
    <property type="match status" value="1"/>
</dbReference>
<dbReference type="AlphaFoldDB" id="A0A0S2HX44"/>
<sequence>MRKIIHVDMDSFFASIEQRDFPEYRGKALVVGGNSSRAVVAAASYEARKYGIHSAMPMARALNLCPHLIVTPHRFNVYAEVSASIQQIFHEYTDLVEPLSLDEAYLDVTEPQKGPPSASLIAKEIKKEIWKRENLIASAGVSYNKFLAKIASDMDKPDGFYLIKPEDAESFLEALEIGLFFGVGKKTEEKMHHLGIYKGKDLKRLSQHELIRHFGKVGRYYYDVVRGIDERPVITSRDRKSIGAERTYQTDIFDLDEVREKLFEVIDIMWKRSEAKKKQGKTITLKVRYSDFTTITRSHTQGHPYTRAEAIKTLMDLLPAEEIQSKGVRLLGATMTNFLSENRDLPKQLKIDF</sequence>
<evidence type="ECO:0000259" key="17">
    <source>
        <dbReference type="PROSITE" id="PS50173"/>
    </source>
</evidence>
<keyword evidence="9 16" id="KW-0479">Metal-binding</keyword>
<evidence type="ECO:0000256" key="8">
    <source>
        <dbReference type="ARBA" id="ARBA00022705"/>
    </source>
</evidence>
<dbReference type="STRING" id="1307839.L21SP5_00990"/>
<dbReference type="FunFam" id="3.40.1170.60:FF:000001">
    <property type="entry name" value="DNA polymerase IV"/>
    <property type="match status" value="1"/>
</dbReference>
<dbReference type="CDD" id="cd03586">
    <property type="entry name" value="PolY_Pol_IV_kappa"/>
    <property type="match status" value="1"/>
</dbReference>
<dbReference type="Gene3D" id="3.30.1490.100">
    <property type="entry name" value="DNA polymerase, Y-family, little finger domain"/>
    <property type="match status" value="1"/>
</dbReference>
<dbReference type="RefSeq" id="WP_057952181.1">
    <property type="nucleotide sequence ID" value="NZ_CP013118.1"/>
</dbReference>
<dbReference type="PANTHER" id="PTHR11076">
    <property type="entry name" value="DNA REPAIR POLYMERASE UMUC / TRANSFERASE FAMILY MEMBER"/>
    <property type="match status" value="1"/>
</dbReference>
<dbReference type="KEGG" id="blq:L21SP5_00990"/>
<dbReference type="SUPFAM" id="SSF100879">
    <property type="entry name" value="Lesion bypass DNA polymerase (Y-family), little finger domain"/>
    <property type="match status" value="1"/>
</dbReference>
<dbReference type="GO" id="GO:0000287">
    <property type="term" value="F:magnesium ion binding"/>
    <property type="evidence" value="ECO:0007669"/>
    <property type="project" value="UniProtKB-UniRule"/>
</dbReference>
<evidence type="ECO:0000256" key="1">
    <source>
        <dbReference type="ARBA" id="ARBA00004496"/>
    </source>
</evidence>
<evidence type="ECO:0000256" key="13">
    <source>
        <dbReference type="ARBA" id="ARBA00023125"/>
    </source>
</evidence>
<evidence type="ECO:0000313" key="18">
    <source>
        <dbReference type="EMBL" id="ALO14657.1"/>
    </source>
</evidence>
<evidence type="ECO:0000256" key="10">
    <source>
        <dbReference type="ARBA" id="ARBA00022763"/>
    </source>
</evidence>
<keyword evidence="6 16" id="KW-0808">Transferase</keyword>
<dbReference type="Pfam" id="PF00817">
    <property type="entry name" value="IMS"/>
    <property type="match status" value="1"/>
</dbReference>
<evidence type="ECO:0000256" key="16">
    <source>
        <dbReference type="HAMAP-Rule" id="MF_01113"/>
    </source>
</evidence>
<evidence type="ECO:0000256" key="15">
    <source>
        <dbReference type="ARBA" id="ARBA00049244"/>
    </source>
</evidence>
<evidence type="ECO:0000256" key="3">
    <source>
        <dbReference type="ARBA" id="ARBA00011245"/>
    </source>
</evidence>
<evidence type="ECO:0000256" key="5">
    <source>
        <dbReference type="ARBA" id="ARBA00022490"/>
    </source>
</evidence>
<evidence type="ECO:0000256" key="12">
    <source>
        <dbReference type="ARBA" id="ARBA00022932"/>
    </source>
</evidence>
<keyword evidence="11 16" id="KW-0460">Magnesium</keyword>
<organism evidence="18 19">
    <name type="scientific">Salinivirga cyanobacteriivorans</name>
    <dbReference type="NCBI Taxonomy" id="1307839"/>
    <lineage>
        <taxon>Bacteria</taxon>
        <taxon>Pseudomonadati</taxon>
        <taxon>Bacteroidota</taxon>
        <taxon>Bacteroidia</taxon>
        <taxon>Bacteroidales</taxon>
        <taxon>Salinivirgaceae</taxon>
        <taxon>Salinivirga</taxon>
    </lineage>
</organism>
<comment type="subunit">
    <text evidence="3 16">Monomer.</text>
</comment>
<dbReference type="InterPro" id="IPR001126">
    <property type="entry name" value="UmuC"/>
</dbReference>
<dbReference type="GO" id="GO:0003684">
    <property type="term" value="F:damaged DNA binding"/>
    <property type="evidence" value="ECO:0007669"/>
    <property type="project" value="InterPro"/>
</dbReference>
<dbReference type="Gene3D" id="3.40.1170.60">
    <property type="match status" value="1"/>
</dbReference>
<keyword evidence="14 16" id="KW-0234">DNA repair</keyword>
<comment type="subcellular location">
    <subcellularLocation>
        <location evidence="1 16">Cytoplasm</location>
    </subcellularLocation>
</comment>
<dbReference type="InterPro" id="IPR022880">
    <property type="entry name" value="DNApol_IV"/>
</dbReference>
<keyword evidence="13 16" id="KW-0238">DNA-binding</keyword>
<dbReference type="SUPFAM" id="SSF56672">
    <property type="entry name" value="DNA/RNA polymerases"/>
    <property type="match status" value="1"/>
</dbReference>
<keyword evidence="12 16" id="KW-0239">DNA-directed DNA polymerase</keyword>